<evidence type="ECO:0000313" key="1">
    <source>
        <dbReference type="EMBL" id="JAI05243.1"/>
    </source>
</evidence>
<dbReference type="EMBL" id="GBXM01003335">
    <property type="protein sequence ID" value="JAI05243.1"/>
    <property type="molecule type" value="Transcribed_RNA"/>
</dbReference>
<name>A0A0E9XR96_ANGAN</name>
<organism evidence="1">
    <name type="scientific">Anguilla anguilla</name>
    <name type="common">European freshwater eel</name>
    <name type="synonym">Muraena anguilla</name>
    <dbReference type="NCBI Taxonomy" id="7936"/>
    <lineage>
        <taxon>Eukaryota</taxon>
        <taxon>Metazoa</taxon>
        <taxon>Chordata</taxon>
        <taxon>Craniata</taxon>
        <taxon>Vertebrata</taxon>
        <taxon>Euteleostomi</taxon>
        <taxon>Actinopterygii</taxon>
        <taxon>Neopterygii</taxon>
        <taxon>Teleostei</taxon>
        <taxon>Anguilliformes</taxon>
        <taxon>Anguillidae</taxon>
        <taxon>Anguilla</taxon>
    </lineage>
</organism>
<sequence length="18" mass="1965">MRVLKCCGSCNSVCCIFV</sequence>
<proteinExistence type="predicted"/>
<protein>
    <submittedName>
        <fullName evidence="1">Uncharacterized protein</fullName>
    </submittedName>
</protein>
<dbReference type="AlphaFoldDB" id="A0A0E9XR96"/>
<accession>A0A0E9XR96</accession>
<reference evidence="1" key="2">
    <citation type="journal article" date="2015" name="Fish Shellfish Immunol.">
        <title>Early steps in the European eel (Anguilla anguilla)-Vibrio vulnificus interaction in the gills: Role of the RtxA13 toxin.</title>
        <authorList>
            <person name="Callol A."/>
            <person name="Pajuelo D."/>
            <person name="Ebbesson L."/>
            <person name="Teles M."/>
            <person name="MacKenzie S."/>
            <person name="Amaro C."/>
        </authorList>
    </citation>
    <scope>NUCLEOTIDE SEQUENCE</scope>
</reference>
<reference evidence="1" key="1">
    <citation type="submission" date="2014-11" db="EMBL/GenBank/DDBJ databases">
        <authorList>
            <person name="Amaro Gonzalez C."/>
        </authorList>
    </citation>
    <scope>NUCLEOTIDE SEQUENCE</scope>
</reference>